<gene>
    <name evidence="7" type="ORF">GKO46_13170</name>
    <name evidence="8" type="ORF">GKO48_12785</name>
</gene>
<dbReference type="Proteomes" id="UP001321249">
    <property type="component" value="Unassembled WGS sequence"/>
</dbReference>
<keyword evidence="5" id="KW-0560">Oxidoreductase</keyword>
<proteinExistence type="predicted"/>
<dbReference type="PANTHER" id="PTHR43303:SF4">
    <property type="entry name" value="NADPH DEHYDROGENASE C23G7.10C-RELATED"/>
    <property type="match status" value="1"/>
</dbReference>
<keyword evidence="2" id="KW-0285">Flavoprotein</keyword>
<accession>A0AAJ5ZLJ4</accession>
<feature type="domain" description="NADH:flavin oxidoreductase/NADH oxidase N-terminal" evidence="6">
    <location>
        <begin position="3"/>
        <end position="340"/>
    </location>
</feature>
<protein>
    <submittedName>
        <fullName evidence="8">Oxidoreductase</fullName>
    </submittedName>
</protein>
<evidence type="ECO:0000256" key="2">
    <source>
        <dbReference type="ARBA" id="ARBA00022630"/>
    </source>
</evidence>
<dbReference type="EMBL" id="CP046147">
    <property type="protein sequence ID" value="WFG40443.1"/>
    <property type="molecule type" value="Genomic_DNA"/>
</dbReference>
<reference evidence="9 10" key="1">
    <citation type="submission" date="2019-11" db="EMBL/GenBank/DDBJ databases">
        <authorList>
            <person name="Cho J.-C."/>
        </authorList>
    </citation>
    <scope>NUCLEOTIDE SEQUENCE [LARGE SCALE GENOMIC DNA]</scope>
    <source>
        <strain evidence="8 9">JH1073</strain>
        <strain evidence="7 10">JH702</strain>
    </source>
</reference>
<dbReference type="Gene3D" id="3.20.20.70">
    <property type="entry name" value="Aldolase class I"/>
    <property type="match status" value="1"/>
</dbReference>
<dbReference type="Proteomes" id="UP001219901">
    <property type="component" value="Chromosome"/>
</dbReference>
<dbReference type="SUPFAM" id="SSF51395">
    <property type="entry name" value="FMN-linked oxidoreductases"/>
    <property type="match status" value="1"/>
</dbReference>
<dbReference type="GO" id="GO:0003959">
    <property type="term" value="F:NADPH dehydrogenase activity"/>
    <property type="evidence" value="ECO:0007669"/>
    <property type="project" value="InterPro"/>
</dbReference>
<evidence type="ECO:0000259" key="6">
    <source>
        <dbReference type="Pfam" id="PF00724"/>
    </source>
</evidence>
<reference evidence="8" key="2">
    <citation type="journal article" date="2023" name="Nat. Commun.">
        <title>Cultivation of marine bacteria of the SAR202 clade.</title>
        <authorList>
            <person name="Lim Y."/>
            <person name="Seo J.H."/>
            <person name="Giovannoni S.J."/>
            <person name="Kang I."/>
            <person name="Cho J.C."/>
        </authorList>
    </citation>
    <scope>NUCLEOTIDE SEQUENCE</scope>
    <source>
        <strain evidence="8">JH1073</strain>
    </source>
</reference>
<dbReference type="InterPro" id="IPR044152">
    <property type="entry name" value="YqjM-like"/>
</dbReference>
<evidence type="ECO:0000313" key="9">
    <source>
        <dbReference type="Proteomes" id="UP001219901"/>
    </source>
</evidence>
<comment type="cofactor">
    <cofactor evidence="1">
        <name>FMN</name>
        <dbReference type="ChEBI" id="CHEBI:58210"/>
    </cofactor>
</comment>
<dbReference type="GO" id="GO:0050661">
    <property type="term" value="F:NADP binding"/>
    <property type="evidence" value="ECO:0007669"/>
    <property type="project" value="InterPro"/>
</dbReference>
<dbReference type="PANTHER" id="PTHR43303">
    <property type="entry name" value="NADPH DEHYDROGENASE C23G7.10C-RELATED"/>
    <property type="match status" value="1"/>
</dbReference>
<dbReference type="InterPro" id="IPR001155">
    <property type="entry name" value="OxRdtase_FMN_N"/>
</dbReference>
<dbReference type="CDD" id="cd02932">
    <property type="entry name" value="OYE_YqiM_FMN"/>
    <property type="match status" value="1"/>
</dbReference>
<evidence type="ECO:0000256" key="3">
    <source>
        <dbReference type="ARBA" id="ARBA00022643"/>
    </source>
</evidence>
<dbReference type="Pfam" id="PF00724">
    <property type="entry name" value="Oxidored_FMN"/>
    <property type="match status" value="1"/>
</dbReference>
<dbReference type="AlphaFoldDB" id="A0AAJ5ZLJ4"/>
<keyword evidence="3" id="KW-0288">FMN</keyword>
<keyword evidence="4" id="KW-0521">NADP</keyword>
<evidence type="ECO:0000256" key="1">
    <source>
        <dbReference type="ARBA" id="ARBA00001917"/>
    </source>
</evidence>
<organism evidence="8 9">
    <name type="scientific">Candidatus Lucifugimonas marina</name>
    <dbReference type="NCBI Taxonomy" id="3038979"/>
    <lineage>
        <taxon>Bacteria</taxon>
        <taxon>Bacillati</taxon>
        <taxon>Chloroflexota</taxon>
        <taxon>Dehalococcoidia</taxon>
        <taxon>SAR202 cluster</taxon>
        <taxon>Candidatus Lucifugimonadales</taxon>
        <taxon>Candidatus Lucifugimonadaceae</taxon>
        <taxon>Candidatus Lucifugimonas</taxon>
    </lineage>
</organism>
<keyword evidence="9" id="KW-1185">Reference proteome</keyword>
<dbReference type="GO" id="GO:0010181">
    <property type="term" value="F:FMN binding"/>
    <property type="evidence" value="ECO:0007669"/>
    <property type="project" value="InterPro"/>
</dbReference>
<reference evidence="9" key="3">
    <citation type="submission" date="2023-06" db="EMBL/GenBank/DDBJ databases">
        <title>Pangenomics reveal diversification of enzyme families and niche specialization in globally abundant SAR202 bacteria.</title>
        <authorList>
            <person name="Saw J.H.W."/>
        </authorList>
    </citation>
    <scope>NUCLEOTIDE SEQUENCE [LARGE SCALE GENOMIC DNA]</scope>
    <source>
        <strain evidence="9">JH1073</strain>
    </source>
</reference>
<evidence type="ECO:0000313" key="7">
    <source>
        <dbReference type="EMBL" id="MDG0868013.1"/>
    </source>
</evidence>
<evidence type="ECO:0000256" key="4">
    <source>
        <dbReference type="ARBA" id="ARBA00022857"/>
    </source>
</evidence>
<dbReference type="EMBL" id="WMBE01000006">
    <property type="protein sequence ID" value="MDG0868013.1"/>
    <property type="molecule type" value="Genomic_DNA"/>
</dbReference>
<dbReference type="RefSeq" id="WP_342827086.1">
    <property type="nucleotide sequence ID" value="NZ_CP046146.1"/>
</dbReference>
<name>A0AAJ5ZLJ4_9CHLR</name>
<evidence type="ECO:0000256" key="5">
    <source>
        <dbReference type="ARBA" id="ARBA00023002"/>
    </source>
</evidence>
<evidence type="ECO:0000313" key="10">
    <source>
        <dbReference type="Proteomes" id="UP001321249"/>
    </source>
</evidence>
<dbReference type="InterPro" id="IPR013785">
    <property type="entry name" value="Aldolase_TIM"/>
</dbReference>
<evidence type="ECO:0000313" key="8">
    <source>
        <dbReference type="EMBL" id="WFG40443.1"/>
    </source>
</evidence>
<sequence>MSKLFNPIELRGVTVPNRVFYSPMCEYSCEPDGLATNWHMVHLGARAVGGTGLVMAEATAVDPVGRLTPGCPGIWSDAHVDAWRPITKFIESQGSVPAIQIAHGGRKAGHSRPWEGHVTLGLDEGGWEVLGPSAIPFSDSFATPKEMTKADIAEATQQFVDGALRSLEAGFKVVELHFAHGYLASSFMSPLSNTRTDEYGGALENRCRFALETIKAVRKEIPESAPLVVRISSSEYSEGGFDIDDAVQLSKWMKDAGVDLVDASGGGNNVNQSIDLKPGYQVPFADAIRNQSGIMTGAVGLITEAKHAEEIIESGKADAVFIGREMMRNPYWALYAQAQLDGKSENWPIQYKPASMDFSYTGPSGNS</sequence>